<reference evidence="2" key="1">
    <citation type="journal article" date="2014" name="Int. J. Syst. Evol. Microbiol.">
        <title>Complete genome sequence of Corynebacterium casei LMG S-19264T (=DSM 44701T), isolated from a smear-ripened cheese.</title>
        <authorList>
            <consortium name="US DOE Joint Genome Institute (JGI-PGF)"/>
            <person name="Walter F."/>
            <person name="Albersmeier A."/>
            <person name="Kalinowski J."/>
            <person name="Ruckert C."/>
        </authorList>
    </citation>
    <scope>NUCLEOTIDE SEQUENCE</scope>
    <source>
        <strain evidence="2">VKM B-2222</strain>
    </source>
</reference>
<proteinExistence type="predicted"/>
<keyword evidence="3" id="KW-1185">Reference proteome</keyword>
<evidence type="ECO:0000313" key="2">
    <source>
        <dbReference type="EMBL" id="GLK63086.1"/>
    </source>
</evidence>
<dbReference type="AlphaFoldDB" id="A0AAD3NTA7"/>
<evidence type="ECO:0000256" key="1">
    <source>
        <dbReference type="SAM" id="MobiDB-lite"/>
    </source>
</evidence>
<protein>
    <submittedName>
        <fullName evidence="2">Uncharacterized protein</fullName>
    </submittedName>
</protein>
<accession>A0AAD3NTA7</accession>
<feature type="region of interest" description="Disordered" evidence="1">
    <location>
        <begin position="1"/>
        <end position="22"/>
    </location>
</feature>
<name>A0AAD3NTA7_9RHOB</name>
<dbReference type="EMBL" id="BSFH01000013">
    <property type="protein sequence ID" value="GLK63086.1"/>
    <property type="molecule type" value="Genomic_DNA"/>
</dbReference>
<dbReference type="Proteomes" id="UP001143349">
    <property type="component" value="Unassembled WGS sequence"/>
</dbReference>
<sequence length="80" mass="9098">MSDEKFPYGNDPLKPQNWVGSPQTKSGRWYVTYDGGFSMVVGYHSFIFMGLENMCIGIVNLKGGGPVSRQRPWHRFEVVI</sequence>
<evidence type="ECO:0000313" key="3">
    <source>
        <dbReference type="Proteomes" id="UP001143349"/>
    </source>
</evidence>
<dbReference type="RefSeq" id="WP_271179147.1">
    <property type="nucleotide sequence ID" value="NZ_BSFH01000013.1"/>
</dbReference>
<organism evidence="2 3">
    <name type="scientific">Paracoccus kondratievae</name>
    <dbReference type="NCBI Taxonomy" id="135740"/>
    <lineage>
        <taxon>Bacteria</taxon>
        <taxon>Pseudomonadati</taxon>
        <taxon>Pseudomonadota</taxon>
        <taxon>Alphaproteobacteria</taxon>
        <taxon>Rhodobacterales</taxon>
        <taxon>Paracoccaceae</taxon>
        <taxon>Paracoccus</taxon>
    </lineage>
</organism>
<reference evidence="2" key="2">
    <citation type="submission" date="2023-01" db="EMBL/GenBank/DDBJ databases">
        <authorList>
            <person name="Sun Q."/>
            <person name="Evtushenko L."/>
        </authorList>
    </citation>
    <scope>NUCLEOTIDE SEQUENCE</scope>
    <source>
        <strain evidence="2">VKM B-2222</strain>
    </source>
</reference>
<comment type="caution">
    <text evidence="2">The sequence shown here is derived from an EMBL/GenBank/DDBJ whole genome shotgun (WGS) entry which is preliminary data.</text>
</comment>
<gene>
    <name evidence="2" type="ORF">GCM10017635_05550</name>
</gene>